<evidence type="ECO:0000256" key="2">
    <source>
        <dbReference type="ARBA" id="ARBA00022485"/>
    </source>
</evidence>
<comment type="subcellular location">
    <subcellularLocation>
        <location evidence="8">Cell inner membrane</location>
        <topology evidence="8">Peripheral membrane protein</topology>
    </subcellularLocation>
</comment>
<feature type="compositionally biased region" description="Basic residues" evidence="9">
    <location>
        <begin position="475"/>
        <end position="487"/>
    </location>
</feature>
<keyword evidence="2 8" id="KW-0004">4Fe-4S</keyword>
<feature type="binding site" evidence="8">
    <location>
        <position position="410"/>
    </location>
    <ligand>
        <name>[4Fe-4S] cluster</name>
        <dbReference type="ChEBI" id="CHEBI:49883"/>
        <label>2</label>
    </ligand>
</feature>
<evidence type="ECO:0000256" key="6">
    <source>
        <dbReference type="ARBA" id="ARBA00023004"/>
    </source>
</evidence>
<dbReference type="SUPFAM" id="SSF51230">
    <property type="entry name" value="Single hybrid motif"/>
    <property type="match status" value="1"/>
</dbReference>
<comment type="caution">
    <text evidence="11">The sequence shown here is derived from an EMBL/GenBank/DDBJ whole genome shotgun (WGS) entry which is preliminary data.</text>
</comment>
<dbReference type="PROSITE" id="PS00198">
    <property type="entry name" value="4FE4S_FER_1"/>
    <property type="match status" value="2"/>
</dbReference>
<comment type="similarity">
    <text evidence="8">Belongs to the 4Fe4S bacterial-type ferredoxin family. RnfC subfamily.</text>
</comment>
<dbReference type="RefSeq" id="WP_055731616.1">
    <property type="nucleotide sequence ID" value="NZ_BMDY01000026.1"/>
</dbReference>
<feature type="binding site" evidence="8">
    <location>
        <position position="374"/>
    </location>
    <ligand>
        <name>[4Fe-4S] cluster</name>
        <dbReference type="ChEBI" id="CHEBI:49883"/>
        <label>1</label>
    </ligand>
</feature>
<dbReference type="Pfam" id="PF13237">
    <property type="entry name" value="Fer4_10"/>
    <property type="match status" value="1"/>
</dbReference>
<sequence length="493" mass="53263">MFSLKSKPFSGGVHPKGYKELTQQQSISRSFEPDRVYLGMQQRNGSMLHCLVKEGDQVFKGQLIARGSNEMTVPLHSPVNGTVVEIKPFLSSHPSGIKSQTLVISNNGDSNWGEDFPPCDYLKLSHEEIVQRTLDAGVVGLGGAGFPSGIKLRLARKAHVHTLLINGGECEPYLTCDDRLMREQAAEIIAGINIMLRAVGATKAMIAIEDNKPEAIAAMKAASEEFNALSIHVVPSLYPMGSERHLIKAVMGVAIPPGQLSTAQGILVHNVATAKAIYQAVRFKRPLVERVITVSGDAVESPTNITVPIGSLVSQVIAECGGLKVEAKRLIAGGPMMGQVLPSPFVPIDKSIGGLLALSEDKINQRESQDCIRCGNCVKVCPMGLMPFQMAAYSNHDDWDGAREFGLDSCLLCGACSYICPSSIPLVQYFQHAKSNINAQRSMVQKSNLARQLTEARQQRLAKEAAAKEAAKQAKAAKRKRPARARKSQGDSE</sequence>
<evidence type="ECO:0000256" key="4">
    <source>
        <dbReference type="ARBA" id="ARBA00022737"/>
    </source>
</evidence>
<feature type="binding site" evidence="8">
    <location>
        <position position="416"/>
    </location>
    <ligand>
        <name>[4Fe-4S] cluster</name>
        <dbReference type="ChEBI" id="CHEBI:49883"/>
        <label>2</label>
    </ligand>
</feature>
<dbReference type="HAMAP" id="MF_00461">
    <property type="entry name" value="RsxC_RnfC"/>
    <property type="match status" value="1"/>
</dbReference>
<dbReference type="PROSITE" id="PS51379">
    <property type="entry name" value="4FE4S_FER_2"/>
    <property type="match status" value="2"/>
</dbReference>
<evidence type="ECO:0000256" key="3">
    <source>
        <dbReference type="ARBA" id="ARBA00022723"/>
    </source>
</evidence>
<dbReference type="InterPro" id="IPR026902">
    <property type="entry name" value="RnfC_N"/>
</dbReference>
<dbReference type="PANTHER" id="PTHR43034:SF2">
    <property type="entry name" value="ION-TRANSLOCATING OXIDOREDUCTASE COMPLEX SUBUNIT C"/>
    <property type="match status" value="1"/>
</dbReference>
<feature type="domain" description="4Fe-4S ferredoxin-type" evidence="10">
    <location>
        <begin position="359"/>
        <end position="391"/>
    </location>
</feature>
<keyword evidence="8" id="KW-0997">Cell inner membrane</keyword>
<evidence type="ECO:0000256" key="9">
    <source>
        <dbReference type="SAM" id="MobiDB-lite"/>
    </source>
</evidence>
<organism evidence="11 12">
    <name type="scientific">Agarivorans gilvus</name>
    <dbReference type="NCBI Taxonomy" id="680279"/>
    <lineage>
        <taxon>Bacteria</taxon>
        <taxon>Pseudomonadati</taxon>
        <taxon>Pseudomonadota</taxon>
        <taxon>Gammaproteobacteria</taxon>
        <taxon>Alteromonadales</taxon>
        <taxon>Alteromonadaceae</taxon>
        <taxon>Agarivorans</taxon>
    </lineage>
</organism>
<feature type="region of interest" description="Disordered" evidence="9">
    <location>
        <begin position="460"/>
        <end position="493"/>
    </location>
</feature>
<evidence type="ECO:0000259" key="10">
    <source>
        <dbReference type="PROSITE" id="PS51379"/>
    </source>
</evidence>
<dbReference type="EC" id="7.-.-.-" evidence="8"/>
<dbReference type="NCBIfam" id="NF003454">
    <property type="entry name" value="PRK05035.1"/>
    <property type="match status" value="1"/>
</dbReference>
<feature type="binding site" evidence="8">
    <location>
        <position position="371"/>
    </location>
    <ligand>
        <name>[4Fe-4S] cluster</name>
        <dbReference type="ChEBI" id="CHEBI:49883"/>
        <label>1</label>
    </ligand>
</feature>
<evidence type="ECO:0000256" key="7">
    <source>
        <dbReference type="ARBA" id="ARBA00023014"/>
    </source>
</evidence>
<dbReference type="Pfam" id="PF13375">
    <property type="entry name" value="RnfC_N"/>
    <property type="match status" value="1"/>
</dbReference>
<dbReference type="EMBL" id="BMDY01000026">
    <property type="protein sequence ID" value="GGB18141.1"/>
    <property type="molecule type" value="Genomic_DNA"/>
</dbReference>
<proteinExistence type="inferred from homology"/>
<dbReference type="InterPro" id="IPR011538">
    <property type="entry name" value="Nuo51_FMN-bd"/>
</dbReference>
<keyword evidence="5 8" id="KW-0249">Electron transport</keyword>
<dbReference type="Proteomes" id="UP000651977">
    <property type="component" value="Unassembled WGS sequence"/>
</dbReference>
<accession>A0ABQ1I838</accession>
<dbReference type="PANTHER" id="PTHR43034">
    <property type="entry name" value="ION-TRANSLOCATING OXIDOREDUCTASE COMPLEX SUBUNIT C"/>
    <property type="match status" value="1"/>
</dbReference>
<comment type="subunit">
    <text evidence="8">The complex is composed of six subunits: RnfA, RnfB, RnfC, RnfD, RnfE and RnfG.</text>
</comment>
<dbReference type="Gene3D" id="3.40.50.11540">
    <property type="entry name" value="NADH-ubiquinone oxidoreductase 51kDa subunit"/>
    <property type="match status" value="1"/>
</dbReference>
<comment type="cofactor">
    <cofactor evidence="8">
        <name>[4Fe-4S] cluster</name>
        <dbReference type="ChEBI" id="CHEBI:49883"/>
    </cofactor>
    <text evidence="8">Binds 2 [4Fe-4S] clusters per subunit.</text>
</comment>
<dbReference type="InterPro" id="IPR017896">
    <property type="entry name" value="4Fe4S_Fe-S-bd"/>
</dbReference>
<dbReference type="Pfam" id="PF01512">
    <property type="entry name" value="Complex1_51K"/>
    <property type="match status" value="1"/>
</dbReference>
<dbReference type="SUPFAM" id="SSF142019">
    <property type="entry name" value="Nqo1 FMN-binding domain-like"/>
    <property type="match status" value="1"/>
</dbReference>
<dbReference type="InterPro" id="IPR019554">
    <property type="entry name" value="Soluble_ligand-bd"/>
</dbReference>
<feature type="binding site" evidence="8">
    <location>
        <position position="420"/>
    </location>
    <ligand>
        <name>[4Fe-4S] cluster</name>
        <dbReference type="ChEBI" id="CHEBI:49883"/>
        <label>1</label>
    </ligand>
</feature>
<dbReference type="InterPro" id="IPR017900">
    <property type="entry name" value="4Fe4S_Fe_S_CS"/>
</dbReference>
<keyword evidence="8" id="KW-1003">Cell membrane</keyword>
<evidence type="ECO:0000256" key="1">
    <source>
        <dbReference type="ARBA" id="ARBA00022448"/>
    </source>
</evidence>
<feature type="binding site" evidence="8">
    <location>
        <position position="413"/>
    </location>
    <ligand>
        <name>[4Fe-4S] cluster</name>
        <dbReference type="ChEBI" id="CHEBI:49883"/>
        <label>2</label>
    </ligand>
</feature>
<evidence type="ECO:0000256" key="5">
    <source>
        <dbReference type="ARBA" id="ARBA00022982"/>
    </source>
</evidence>
<dbReference type="InterPro" id="IPR010208">
    <property type="entry name" value="Ion_transpt_RnfC/RsxC"/>
</dbReference>
<keyword evidence="3 8" id="KW-0479">Metal-binding</keyword>
<keyword evidence="4 8" id="KW-0677">Repeat</keyword>
<evidence type="ECO:0000313" key="11">
    <source>
        <dbReference type="EMBL" id="GGB18141.1"/>
    </source>
</evidence>
<evidence type="ECO:0000313" key="12">
    <source>
        <dbReference type="Proteomes" id="UP000651977"/>
    </source>
</evidence>
<name>A0ABQ1I838_9ALTE</name>
<feature type="binding site" evidence="8">
    <location>
        <position position="377"/>
    </location>
    <ligand>
        <name>[4Fe-4S] cluster</name>
        <dbReference type="ChEBI" id="CHEBI:49883"/>
        <label>1</label>
    </ligand>
</feature>
<dbReference type="Gene3D" id="3.30.70.3270">
    <property type="match status" value="1"/>
</dbReference>
<keyword evidence="1 8" id="KW-0813">Transport</keyword>
<keyword evidence="12" id="KW-1185">Reference proteome</keyword>
<feature type="domain" description="4Fe-4S ferredoxin-type" evidence="10">
    <location>
        <begin position="401"/>
        <end position="429"/>
    </location>
</feature>
<dbReference type="NCBIfam" id="TIGR01945">
    <property type="entry name" value="rnfC"/>
    <property type="match status" value="1"/>
</dbReference>
<feature type="region of interest" description="Disordered" evidence="9">
    <location>
        <begin position="1"/>
        <end position="24"/>
    </location>
</feature>
<keyword evidence="7 8" id="KW-0411">Iron-sulfur</keyword>
<dbReference type="Pfam" id="PF10531">
    <property type="entry name" value="SLBB"/>
    <property type="match status" value="1"/>
</dbReference>
<evidence type="ECO:0000256" key="8">
    <source>
        <dbReference type="HAMAP-Rule" id="MF_00461"/>
    </source>
</evidence>
<dbReference type="InterPro" id="IPR037225">
    <property type="entry name" value="Nuo51_FMN-bd_sf"/>
</dbReference>
<feature type="compositionally biased region" description="Basic and acidic residues" evidence="9">
    <location>
        <begin position="460"/>
        <end position="472"/>
    </location>
</feature>
<reference evidence="12" key="1">
    <citation type="journal article" date="2019" name="Int. J. Syst. Evol. Microbiol.">
        <title>The Global Catalogue of Microorganisms (GCM) 10K type strain sequencing project: providing services to taxonomists for standard genome sequencing and annotation.</title>
        <authorList>
            <consortium name="The Broad Institute Genomics Platform"/>
            <consortium name="The Broad Institute Genome Sequencing Center for Infectious Disease"/>
            <person name="Wu L."/>
            <person name="Ma J."/>
        </authorList>
    </citation>
    <scope>NUCLEOTIDE SEQUENCE [LARGE SCALE GENOMIC DNA]</scope>
    <source>
        <strain evidence="12">CGMCC 1.10131</strain>
    </source>
</reference>
<dbReference type="InterPro" id="IPR011053">
    <property type="entry name" value="Single_hybrid_motif"/>
</dbReference>
<feature type="binding site" evidence="8">
    <location>
        <position position="381"/>
    </location>
    <ligand>
        <name>[4Fe-4S] cluster</name>
        <dbReference type="ChEBI" id="CHEBI:49883"/>
        <label>2</label>
    </ligand>
</feature>
<comment type="function">
    <text evidence="8">Part of a membrane-bound complex that couples electron transfer with translocation of ions across the membrane.</text>
</comment>
<keyword evidence="6 8" id="KW-0408">Iron</keyword>
<keyword evidence="8" id="KW-0472">Membrane</keyword>
<gene>
    <name evidence="8 11" type="primary">rnfC</name>
    <name evidence="11" type="ORF">GCM10007414_34440</name>
</gene>
<protein>
    <recommendedName>
        <fullName evidence="8">Ion-translocating oxidoreductase complex subunit C</fullName>
        <ecNumber evidence="8">7.-.-.-</ecNumber>
    </recommendedName>
    <alternativeName>
        <fullName evidence="8">Rnf electron transport complex subunit C</fullName>
    </alternativeName>
</protein>
<keyword evidence="8" id="KW-1278">Translocase</keyword>
<dbReference type="SUPFAM" id="SSF46548">
    <property type="entry name" value="alpha-helical ferredoxin"/>
    <property type="match status" value="1"/>
</dbReference>